<sequence length="132" mass="15699">MAECRCCSGSSYRSPDTPYETQHPSALLPSKSIEDILLLFPQRQQAKQSFESRVTSYPPAFLFSPIAYADDDLKKPWYRYLLVHDNYTINFFLCRKAWFNRKRKEKKYFQFLPEQDRYLFSPLISSIPTLQH</sequence>
<name>A0ACB9GTG2_9ASTR</name>
<accession>A0ACB9GTG2</accession>
<reference evidence="2" key="1">
    <citation type="journal article" date="2022" name="Mol. Ecol. Resour.">
        <title>The genomes of chicory, endive, great burdock and yacon provide insights into Asteraceae palaeo-polyploidization history and plant inulin production.</title>
        <authorList>
            <person name="Fan W."/>
            <person name="Wang S."/>
            <person name="Wang H."/>
            <person name="Wang A."/>
            <person name="Jiang F."/>
            <person name="Liu H."/>
            <person name="Zhao H."/>
            <person name="Xu D."/>
            <person name="Zhang Y."/>
        </authorList>
    </citation>
    <scope>NUCLEOTIDE SEQUENCE [LARGE SCALE GENOMIC DNA]</scope>
    <source>
        <strain evidence="2">cv. Yunnan</strain>
    </source>
</reference>
<reference evidence="1 2" key="2">
    <citation type="journal article" date="2022" name="Mol. Ecol. Resour.">
        <title>The genomes of chicory, endive, great burdock and yacon provide insights into Asteraceae paleo-polyploidization history and plant inulin production.</title>
        <authorList>
            <person name="Fan W."/>
            <person name="Wang S."/>
            <person name="Wang H."/>
            <person name="Wang A."/>
            <person name="Jiang F."/>
            <person name="Liu H."/>
            <person name="Zhao H."/>
            <person name="Xu D."/>
            <person name="Zhang Y."/>
        </authorList>
    </citation>
    <scope>NUCLEOTIDE SEQUENCE [LARGE SCALE GENOMIC DNA]</scope>
    <source>
        <strain evidence="2">cv. Yunnan</strain>
        <tissue evidence="1">Leaves</tissue>
    </source>
</reference>
<comment type="caution">
    <text evidence="1">The sequence shown here is derived from an EMBL/GenBank/DDBJ whole genome shotgun (WGS) entry which is preliminary data.</text>
</comment>
<gene>
    <name evidence="1" type="ORF">L1987_45108</name>
</gene>
<dbReference type="Proteomes" id="UP001056120">
    <property type="component" value="Linkage Group LG14"/>
</dbReference>
<evidence type="ECO:0000313" key="1">
    <source>
        <dbReference type="EMBL" id="KAI3785982.1"/>
    </source>
</evidence>
<evidence type="ECO:0000313" key="2">
    <source>
        <dbReference type="Proteomes" id="UP001056120"/>
    </source>
</evidence>
<keyword evidence="2" id="KW-1185">Reference proteome</keyword>
<protein>
    <submittedName>
        <fullName evidence="1">Uncharacterized protein</fullName>
    </submittedName>
</protein>
<dbReference type="EMBL" id="CM042031">
    <property type="protein sequence ID" value="KAI3785982.1"/>
    <property type="molecule type" value="Genomic_DNA"/>
</dbReference>
<proteinExistence type="predicted"/>
<organism evidence="1 2">
    <name type="scientific">Smallanthus sonchifolius</name>
    <dbReference type="NCBI Taxonomy" id="185202"/>
    <lineage>
        <taxon>Eukaryota</taxon>
        <taxon>Viridiplantae</taxon>
        <taxon>Streptophyta</taxon>
        <taxon>Embryophyta</taxon>
        <taxon>Tracheophyta</taxon>
        <taxon>Spermatophyta</taxon>
        <taxon>Magnoliopsida</taxon>
        <taxon>eudicotyledons</taxon>
        <taxon>Gunneridae</taxon>
        <taxon>Pentapetalae</taxon>
        <taxon>asterids</taxon>
        <taxon>campanulids</taxon>
        <taxon>Asterales</taxon>
        <taxon>Asteraceae</taxon>
        <taxon>Asteroideae</taxon>
        <taxon>Heliantheae alliance</taxon>
        <taxon>Millerieae</taxon>
        <taxon>Smallanthus</taxon>
    </lineage>
</organism>